<dbReference type="OrthoDB" id="295274at2759"/>
<dbReference type="PROSITE" id="PS50217">
    <property type="entry name" value="BZIP"/>
    <property type="match status" value="1"/>
</dbReference>
<proteinExistence type="predicted"/>
<organism evidence="9 10">
    <name type="scientific">Hypsizygus marmoreus</name>
    <name type="common">White beech mushroom</name>
    <name type="synonym">Agaricus marmoreus</name>
    <dbReference type="NCBI Taxonomy" id="39966"/>
    <lineage>
        <taxon>Eukaryota</taxon>
        <taxon>Fungi</taxon>
        <taxon>Dikarya</taxon>
        <taxon>Basidiomycota</taxon>
        <taxon>Agaricomycotina</taxon>
        <taxon>Agaricomycetes</taxon>
        <taxon>Agaricomycetidae</taxon>
        <taxon>Agaricales</taxon>
        <taxon>Tricholomatineae</taxon>
        <taxon>Lyophyllaceae</taxon>
        <taxon>Hypsizygus</taxon>
    </lineage>
</organism>
<dbReference type="GO" id="GO:0005634">
    <property type="term" value="C:nucleus"/>
    <property type="evidence" value="ECO:0007669"/>
    <property type="project" value="TreeGrafter"/>
</dbReference>
<dbReference type="GO" id="GO:0000981">
    <property type="term" value="F:DNA-binding transcription factor activity, RNA polymerase II-specific"/>
    <property type="evidence" value="ECO:0007669"/>
    <property type="project" value="TreeGrafter"/>
</dbReference>
<feature type="compositionally biased region" description="Basic and acidic residues" evidence="7">
    <location>
        <begin position="32"/>
        <end position="42"/>
    </location>
</feature>
<dbReference type="InterPro" id="IPR004827">
    <property type="entry name" value="bZIP"/>
</dbReference>
<comment type="caution">
    <text evidence="9">The sequence shown here is derived from an EMBL/GenBank/DDBJ whole genome shotgun (WGS) entry which is preliminary data.</text>
</comment>
<dbReference type="PROSITE" id="PS00036">
    <property type="entry name" value="BZIP_BASIC"/>
    <property type="match status" value="1"/>
</dbReference>
<keyword evidence="5" id="KW-0539">Nucleus</keyword>
<keyword evidence="2" id="KW-0805">Transcription regulation</keyword>
<gene>
    <name evidence="9" type="primary">XBP1</name>
    <name evidence="9" type="ORF">Hypma_002437</name>
</gene>
<feature type="compositionally biased region" description="Polar residues" evidence="7">
    <location>
        <begin position="1"/>
        <end position="10"/>
    </location>
</feature>
<evidence type="ECO:0000256" key="2">
    <source>
        <dbReference type="ARBA" id="ARBA00023015"/>
    </source>
</evidence>
<name>A0A369J3W0_HYPMA</name>
<evidence type="ECO:0000256" key="3">
    <source>
        <dbReference type="ARBA" id="ARBA00023125"/>
    </source>
</evidence>
<dbReference type="PANTHER" id="PTHR46542:SF1">
    <property type="entry name" value="X-BOX BINDING PROTEIN 1"/>
    <property type="match status" value="1"/>
</dbReference>
<dbReference type="GO" id="GO:0000977">
    <property type="term" value="F:RNA polymerase II transcription regulatory region sequence-specific DNA binding"/>
    <property type="evidence" value="ECO:0007669"/>
    <property type="project" value="TreeGrafter"/>
</dbReference>
<sequence>MNFIDPSSLSPAPESDAGSPAPSSSNPRKRPRSDATSEERKEARAHRNRIAAQNSRDRRKAQYSYLERRVAELEEENRALRAGRAIPLLPVASSSALLADDEHKRQEARQRELENEELKERIKTLERGWDAVIKALAAQGLPLAAPAPSPIPVTTVAPPPVFPISPAPSHSSLDFSSSSSSSPQPDFESEQKQDTGGDHRASTDVPAAGGLNLDLDLLFTGNQTTPTANTNNITDPDDATMETLFMEILASPLPASPSTDPSPAAAQTACRSVAQTAGVRAQAQSVGAEEEVVGVVSGMGMGGLDGMDLGMGGMEGGGQVLGLGASGEWDNGLEMQRILDSLVAGAEYQQGQSELDLEMGWSYTGLGEGMGVGVF</sequence>
<dbReference type="STRING" id="39966.A0A369J3W0"/>
<keyword evidence="10" id="KW-1185">Reference proteome</keyword>
<dbReference type="InParanoid" id="A0A369J3W0"/>
<feature type="region of interest" description="Disordered" evidence="7">
    <location>
        <begin position="1"/>
        <end position="61"/>
    </location>
</feature>
<keyword evidence="4" id="KW-0804">Transcription</keyword>
<dbReference type="AlphaFoldDB" id="A0A369J3W0"/>
<dbReference type="PANTHER" id="PTHR46542">
    <property type="entry name" value="X-BOX BINDING PROTEIN 1"/>
    <property type="match status" value="1"/>
</dbReference>
<feature type="region of interest" description="Disordered" evidence="7">
    <location>
        <begin position="165"/>
        <end position="207"/>
    </location>
</feature>
<evidence type="ECO:0000313" key="10">
    <source>
        <dbReference type="Proteomes" id="UP000076154"/>
    </source>
</evidence>
<evidence type="ECO:0000256" key="7">
    <source>
        <dbReference type="SAM" id="MobiDB-lite"/>
    </source>
</evidence>
<dbReference type="Pfam" id="PF00170">
    <property type="entry name" value="bZIP_1"/>
    <property type="match status" value="1"/>
</dbReference>
<evidence type="ECO:0000256" key="6">
    <source>
        <dbReference type="ARBA" id="ARBA00040165"/>
    </source>
</evidence>
<dbReference type="Gene3D" id="1.20.5.170">
    <property type="match status" value="1"/>
</dbReference>
<keyword evidence="3" id="KW-0238">DNA-binding</keyword>
<keyword evidence="1" id="KW-0832">Ubl conjugation</keyword>
<dbReference type="InterPro" id="IPR046347">
    <property type="entry name" value="bZIP_sf"/>
</dbReference>
<dbReference type="SUPFAM" id="SSF57959">
    <property type="entry name" value="Leucine zipper domain"/>
    <property type="match status" value="1"/>
</dbReference>
<evidence type="ECO:0000313" key="9">
    <source>
        <dbReference type="EMBL" id="RDB16729.1"/>
    </source>
</evidence>
<dbReference type="Proteomes" id="UP000076154">
    <property type="component" value="Unassembled WGS sequence"/>
</dbReference>
<reference evidence="9" key="1">
    <citation type="submission" date="2018-04" db="EMBL/GenBank/DDBJ databases">
        <title>Whole genome sequencing of Hypsizygus marmoreus.</title>
        <authorList>
            <person name="Choi I.-G."/>
            <person name="Min B."/>
            <person name="Kim J.-G."/>
            <person name="Kim S."/>
            <person name="Oh Y.-L."/>
            <person name="Kong W.-S."/>
            <person name="Park H."/>
            <person name="Jeong J."/>
            <person name="Song E.-S."/>
        </authorList>
    </citation>
    <scope>NUCLEOTIDE SEQUENCE [LARGE SCALE GENOMIC DNA]</scope>
    <source>
        <strain evidence="9">51987-8</strain>
    </source>
</reference>
<evidence type="ECO:0000259" key="8">
    <source>
        <dbReference type="PROSITE" id="PS50217"/>
    </source>
</evidence>
<evidence type="ECO:0000256" key="4">
    <source>
        <dbReference type="ARBA" id="ARBA00023163"/>
    </source>
</evidence>
<evidence type="ECO:0000256" key="5">
    <source>
        <dbReference type="ARBA" id="ARBA00023242"/>
    </source>
</evidence>
<dbReference type="InterPro" id="IPR052470">
    <property type="entry name" value="ER_Stress-Reg_TF"/>
</dbReference>
<evidence type="ECO:0000256" key="1">
    <source>
        <dbReference type="ARBA" id="ARBA00022843"/>
    </source>
</evidence>
<feature type="compositionally biased region" description="Basic and acidic residues" evidence="7">
    <location>
        <begin position="189"/>
        <end position="202"/>
    </location>
</feature>
<feature type="domain" description="BZIP" evidence="8">
    <location>
        <begin position="38"/>
        <end position="81"/>
    </location>
</feature>
<feature type="compositionally biased region" description="Low complexity" evidence="7">
    <location>
        <begin position="167"/>
        <end position="185"/>
    </location>
</feature>
<protein>
    <recommendedName>
        <fullName evidence="6">X-box-binding protein 1</fullName>
    </recommendedName>
</protein>
<dbReference type="SMART" id="SM00338">
    <property type="entry name" value="BRLZ"/>
    <property type="match status" value="1"/>
</dbReference>
<accession>A0A369J3W0</accession>
<dbReference type="CDD" id="cd14812">
    <property type="entry name" value="bZIP_u3"/>
    <property type="match status" value="1"/>
</dbReference>
<dbReference type="EMBL" id="LUEZ02000122">
    <property type="protein sequence ID" value="RDB16729.1"/>
    <property type="molecule type" value="Genomic_DNA"/>
</dbReference>